<evidence type="ECO:0000313" key="2">
    <source>
        <dbReference type="EMBL" id="GAA2411641.1"/>
    </source>
</evidence>
<evidence type="ECO:0000313" key="3">
    <source>
        <dbReference type="Proteomes" id="UP001500058"/>
    </source>
</evidence>
<evidence type="ECO:0000256" key="1">
    <source>
        <dbReference type="SAM" id="MobiDB-lite"/>
    </source>
</evidence>
<sequence length="109" mass="11495">MNLPAPPGGVVWGSRGFLDLAVPGRRSLRHRAPRTAGRPGPRRTDTEAVPPPPPEEPVRGVPVTVRHPRTPPVGGGAQPVGPHGVTTRTVRRPARLRLFAGAPSAPLLQ</sequence>
<feature type="region of interest" description="Disordered" evidence="1">
    <location>
        <begin position="23"/>
        <end position="93"/>
    </location>
</feature>
<organism evidence="2 3">
    <name type="scientific">Streptomyces glaucosporus</name>
    <dbReference type="NCBI Taxonomy" id="284044"/>
    <lineage>
        <taxon>Bacteria</taxon>
        <taxon>Bacillati</taxon>
        <taxon>Actinomycetota</taxon>
        <taxon>Actinomycetes</taxon>
        <taxon>Kitasatosporales</taxon>
        <taxon>Streptomycetaceae</taxon>
        <taxon>Streptomyces</taxon>
    </lineage>
</organism>
<keyword evidence="3" id="KW-1185">Reference proteome</keyword>
<comment type="caution">
    <text evidence="2">The sequence shown here is derived from an EMBL/GenBank/DDBJ whole genome shotgun (WGS) entry which is preliminary data.</text>
</comment>
<proteinExistence type="predicted"/>
<dbReference type="Proteomes" id="UP001500058">
    <property type="component" value="Unassembled WGS sequence"/>
</dbReference>
<accession>A0ABN3ISS3</accession>
<protein>
    <submittedName>
        <fullName evidence="2">Uncharacterized protein</fullName>
    </submittedName>
</protein>
<name>A0ABN3ISS3_9ACTN</name>
<reference evidence="2 3" key="1">
    <citation type="journal article" date="2019" name="Int. J. Syst. Evol. Microbiol.">
        <title>The Global Catalogue of Microorganisms (GCM) 10K type strain sequencing project: providing services to taxonomists for standard genome sequencing and annotation.</title>
        <authorList>
            <consortium name="The Broad Institute Genomics Platform"/>
            <consortium name="The Broad Institute Genome Sequencing Center for Infectious Disease"/>
            <person name="Wu L."/>
            <person name="Ma J."/>
        </authorList>
    </citation>
    <scope>NUCLEOTIDE SEQUENCE [LARGE SCALE GENOMIC DNA]</scope>
    <source>
        <strain evidence="2 3">JCM 6921</strain>
    </source>
</reference>
<gene>
    <name evidence="2" type="ORF">GCM10010420_45780</name>
</gene>
<dbReference type="EMBL" id="BAAATJ010000026">
    <property type="protein sequence ID" value="GAA2411641.1"/>
    <property type="molecule type" value="Genomic_DNA"/>
</dbReference>